<accession>A0ABY2E7X8</accession>
<sequence length="68" mass="7271">MRYEIRVRGSVDPDRLADLGDISVAIAGRDTILECRVPDVAALVGILRALTHEGLAVREIRTVDGGTG</sequence>
<gene>
    <name evidence="1" type="ORF">EXU48_06730</name>
</gene>
<proteinExistence type="predicted"/>
<name>A0ABY2E7X8_9MICO</name>
<comment type="caution">
    <text evidence="1">The sequence shown here is derived from an EMBL/GenBank/DDBJ whole genome shotgun (WGS) entry which is preliminary data.</text>
</comment>
<dbReference type="Proteomes" id="UP000504882">
    <property type="component" value="Unassembled WGS sequence"/>
</dbReference>
<dbReference type="RefSeq" id="WP_133106870.1">
    <property type="nucleotide sequence ID" value="NZ_SMNA01000003.1"/>
</dbReference>
<organism evidence="1 2">
    <name type="scientific">Occultella glacieicola</name>
    <dbReference type="NCBI Taxonomy" id="2518684"/>
    <lineage>
        <taxon>Bacteria</taxon>
        <taxon>Bacillati</taxon>
        <taxon>Actinomycetota</taxon>
        <taxon>Actinomycetes</taxon>
        <taxon>Micrococcales</taxon>
        <taxon>Ruaniaceae</taxon>
        <taxon>Occultella</taxon>
    </lineage>
</organism>
<evidence type="ECO:0000313" key="2">
    <source>
        <dbReference type="Proteomes" id="UP000504882"/>
    </source>
</evidence>
<dbReference type="EMBL" id="SMNA01000003">
    <property type="protein sequence ID" value="TDE95941.1"/>
    <property type="molecule type" value="Genomic_DNA"/>
</dbReference>
<protein>
    <submittedName>
        <fullName evidence="1">Uncharacterized protein</fullName>
    </submittedName>
</protein>
<keyword evidence="2" id="KW-1185">Reference proteome</keyword>
<reference evidence="1 2" key="1">
    <citation type="submission" date="2019-03" db="EMBL/GenBank/DDBJ databases">
        <title>Genomic features of bacteria from cold environments.</title>
        <authorList>
            <person name="Shen L."/>
        </authorList>
    </citation>
    <scope>NUCLEOTIDE SEQUENCE [LARGE SCALE GENOMIC DNA]</scope>
    <source>
        <strain evidence="2">T3246-1</strain>
    </source>
</reference>
<evidence type="ECO:0000313" key="1">
    <source>
        <dbReference type="EMBL" id="TDE95941.1"/>
    </source>
</evidence>